<evidence type="ECO:0000313" key="3">
    <source>
        <dbReference type="Proteomes" id="UP000054166"/>
    </source>
</evidence>
<evidence type="ECO:0000256" key="1">
    <source>
        <dbReference type="SAM" id="MobiDB-lite"/>
    </source>
</evidence>
<feature type="region of interest" description="Disordered" evidence="1">
    <location>
        <begin position="1"/>
        <end position="87"/>
    </location>
</feature>
<reference evidence="2 3" key="1">
    <citation type="submission" date="2014-04" db="EMBL/GenBank/DDBJ databases">
        <authorList>
            <consortium name="DOE Joint Genome Institute"/>
            <person name="Kuo A."/>
            <person name="Tarkka M."/>
            <person name="Buscot F."/>
            <person name="Kohler A."/>
            <person name="Nagy L.G."/>
            <person name="Floudas D."/>
            <person name="Copeland A."/>
            <person name="Barry K.W."/>
            <person name="Cichocki N."/>
            <person name="Veneault-Fourrey C."/>
            <person name="LaButti K."/>
            <person name="Lindquist E.A."/>
            <person name="Lipzen A."/>
            <person name="Lundell T."/>
            <person name="Morin E."/>
            <person name="Murat C."/>
            <person name="Sun H."/>
            <person name="Tunlid A."/>
            <person name="Henrissat B."/>
            <person name="Grigoriev I.V."/>
            <person name="Hibbett D.S."/>
            <person name="Martin F."/>
            <person name="Nordberg H.P."/>
            <person name="Cantor M.N."/>
            <person name="Hua S.X."/>
        </authorList>
    </citation>
    <scope>NUCLEOTIDE SEQUENCE [LARGE SCALE GENOMIC DNA]</scope>
    <source>
        <strain evidence="2 3">F 1598</strain>
    </source>
</reference>
<dbReference type="OrthoDB" id="3257623at2759"/>
<evidence type="ECO:0000313" key="2">
    <source>
        <dbReference type="EMBL" id="KIM81756.1"/>
    </source>
</evidence>
<dbReference type="AlphaFoldDB" id="A0A0C3FRK6"/>
<feature type="compositionally biased region" description="Basic and acidic residues" evidence="1">
    <location>
        <begin position="1"/>
        <end position="26"/>
    </location>
</feature>
<accession>A0A0C3FRK6</accession>
<keyword evidence="3" id="KW-1185">Reference proteome</keyword>
<dbReference type="HOGENOM" id="CLU_1636035_0_0_1"/>
<dbReference type="EMBL" id="KN832997">
    <property type="protein sequence ID" value="KIM81756.1"/>
    <property type="molecule type" value="Genomic_DNA"/>
</dbReference>
<gene>
    <name evidence="2" type="ORF">PILCRDRAFT_8437</name>
</gene>
<dbReference type="InParanoid" id="A0A0C3FRK6"/>
<sequence>MQKDQQRACDRERQQLHRASVRDRKIANGWKPSQKHKHLEDVDETSLRQGTTAELSRPRRQYKEDRRAKRKSQGCKRDKQQQGAISKGVYKWHDSVLARVAAGNSPGGQWTRTGILEPYPDLRAKINKRLEDLRDSGVALSLMTIRGIMVAFIEHDTPHLFT</sequence>
<organism evidence="2 3">
    <name type="scientific">Piloderma croceum (strain F 1598)</name>
    <dbReference type="NCBI Taxonomy" id="765440"/>
    <lineage>
        <taxon>Eukaryota</taxon>
        <taxon>Fungi</taxon>
        <taxon>Dikarya</taxon>
        <taxon>Basidiomycota</taxon>
        <taxon>Agaricomycotina</taxon>
        <taxon>Agaricomycetes</taxon>
        <taxon>Agaricomycetidae</taxon>
        <taxon>Atheliales</taxon>
        <taxon>Atheliaceae</taxon>
        <taxon>Piloderma</taxon>
    </lineage>
</organism>
<name>A0A0C3FRK6_PILCF</name>
<reference evidence="3" key="2">
    <citation type="submission" date="2015-01" db="EMBL/GenBank/DDBJ databases">
        <title>Evolutionary Origins and Diversification of the Mycorrhizal Mutualists.</title>
        <authorList>
            <consortium name="DOE Joint Genome Institute"/>
            <consortium name="Mycorrhizal Genomics Consortium"/>
            <person name="Kohler A."/>
            <person name="Kuo A."/>
            <person name="Nagy L.G."/>
            <person name="Floudas D."/>
            <person name="Copeland A."/>
            <person name="Barry K.W."/>
            <person name="Cichocki N."/>
            <person name="Veneault-Fourrey C."/>
            <person name="LaButti K."/>
            <person name="Lindquist E.A."/>
            <person name="Lipzen A."/>
            <person name="Lundell T."/>
            <person name="Morin E."/>
            <person name="Murat C."/>
            <person name="Riley R."/>
            <person name="Ohm R."/>
            <person name="Sun H."/>
            <person name="Tunlid A."/>
            <person name="Henrissat B."/>
            <person name="Grigoriev I.V."/>
            <person name="Hibbett D.S."/>
            <person name="Martin F."/>
        </authorList>
    </citation>
    <scope>NUCLEOTIDE SEQUENCE [LARGE SCALE GENOMIC DNA]</scope>
    <source>
        <strain evidence="3">F 1598</strain>
    </source>
</reference>
<dbReference type="Proteomes" id="UP000054166">
    <property type="component" value="Unassembled WGS sequence"/>
</dbReference>
<protein>
    <submittedName>
        <fullName evidence="2">Uncharacterized protein</fullName>
    </submittedName>
</protein>
<proteinExistence type="predicted"/>